<evidence type="ECO:0000313" key="4">
    <source>
        <dbReference type="Proteomes" id="UP000515146"/>
    </source>
</evidence>
<name>A0A6P6YKD8_DERPT</name>
<gene>
    <name evidence="5" type="primary">LOC113799552</name>
</gene>
<feature type="region of interest" description="Disordered" evidence="2">
    <location>
        <begin position="301"/>
        <end position="322"/>
    </location>
</feature>
<feature type="compositionally biased region" description="Low complexity" evidence="2">
    <location>
        <begin position="303"/>
        <end position="322"/>
    </location>
</feature>
<feature type="region of interest" description="Disordered" evidence="2">
    <location>
        <begin position="190"/>
        <end position="209"/>
    </location>
</feature>
<feature type="region of interest" description="Disordered" evidence="2">
    <location>
        <begin position="243"/>
        <end position="262"/>
    </location>
</feature>
<evidence type="ECO:0000256" key="1">
    <source>
        <dbReference type="ARBA" id="ARBA00006834"/>
    </source>
</evidence>
<feature type="compositionally biased region" description="Basic residues" evidence="2">
    <location>
        <begin position="190"/>
        <end position="199"/>
    </location>
</feature>
<dbReference type="RefSeq" id="XP_027205998.1">
    <property type="nucleotide sequence ID" value="XM_027350197.1"/>
</dbReference>
<feature type="compositionally biased region" description="Polar residues" evidence="2">
    <location>
        <begin position="1"/>
        <end position="16"/>
    </location>
</feature>
<comment type="similarity">
    <text evidence="1">Belongs to the DMRT family.</text>
</comment>
<dbReference type="Pfam" id="PF03474">
    <property type="entry name" value="DMA"/>
    <property type="match status" value="1"/>
</dbReference>
<evidence type="ECO:0000259" key="3">
    <source>
        <dbReference type="Pfam" id="PF03474"/>
    </source>
</evidence>
<feature type="region of interest" description="Disordered" evidence="2">
    <location>
        <begin position="1"/>
        <end position="65"/>
    </location>
</feature>
<feature type="domain" description="DMA" evidence="3">
    <location>
        <begin position="70"/>
        <end position="102"/>
    </location>
</feature>
<keyword evidence="5" id="KW-0418">Kinase</keyword>
<keyword evidence="5" id="KW-0808">Transferase</keyword>
<dbReference type="InterPro" id="IPR005173">
    <property type="entry name" value="DMA"/>
</dbReference>
<dbReference type="Proteomes" id="UP000515146">
    <property type="component" value="Unplaced"/>
</dbReference>
<sequence>MAINQQRSPATLNGINRQRRRSTKQRSAAANSSSSTTNELIGKGGKKQTRAGESTTTTTTAKQQESSNVVKILEKIFPKINNDYLEKTFGYCNGDILKTIDILTKESSSLPLNQMDSSFDTENMIKRMMMTTTTTAAVKIAPPPSTSLPLIETDFSEIRKKFGFNKMKKPKNSFVRHKANYEKAAMIHHGGHHHPHQHYHPQQQQQQKILPPETSNIQIDAILGGQHEEQFLFDNGTQISSIKQQQQQSLSPTTTTTTINQQQLQHPLISNFNPELYSSGANTLPSSSSFGIINSDLSIFHPQQSSSSSSSPAAATAQGSSTTSISTQLPIISSNMTRHLFDSLIGYRSLFGNVVPSGFFPPPPTTTASASTPNLATSLHGLLPNIFASTTSTATTTMMTDENIQQRNSNQINKSFFDQIQLDELAGKIPHQQHQRTSSINHQLQNALNNIYATTNGLIASNNGWYNGNMMGMGTTSTTFATNNNNISKDHQQ</sequence>
<organism evidence="4 5">
    <name type="scientific">Dermatophagoides pteronyssinus</name>
    <name type="common">European house dust mite</name>
    <dbReference type="NCBI Taxonomy" id="6956"/>
    <lineage>
        <taxon>Eukaryota</taxon>
        <taxon>Metazoa</taxon>
        <taxon>Ecdysozoa</taxon>
        <taxon>Arthropoda</taxon>
        <taxon>Chelicerata</taxon>
        <taxon>Arachnida</taxon>
        <taxon>Acari</taxon>
        <taxon>Acariformes</taxon>
        <taxon>Sarcoptiformes</taxon>
        <taxon>Astigmata</taxon>
        <taxon>Psoroptidia</taxon>
        <taxon>Analgoidea</taxon>
        <taxon>Pyroglyphidae</taxon>
        <taxon>Dermatophagoidinae</taxon>
        <taxon>Dermatophagoides</taxon>
    </lineage>
</organism>
<keyword evidence="4" id="KW-1185">Reference proteome</keyword>
<proteinExistence type="inferred from homology"/>
<evidence type="ECO:0000313" key="5">
    <source>
        <dbReference type="RefSeq" id="XP_027205998.1"/>
    </source>
</evidence>
<dbReference type="KEGG" id="dpte:113799552"/>
<dbReference type="InParanoid" id="A0A6P6YKD8"/>
<accession>A0A6P6YKD8</accession>
<protein>
    <submittedName>
        <fullName evidence="5">Probable serine/threonine-protein kinase tsuA</fullName>
    </submittedName>
</protein>
<dbReference type="GO" id="GO:0016301">
    <property type="term" value="F:kinase activity"/>
    <property type="evidence" value="ECO:0007669"/>
    <property type="project" value="UniProtKB-KW"/>
</dbReference>
<evidence type="ECO:0000256" key="2">
    <source>
        <dbReference type="SAM" id="MobiDB-lite"/>
    </source>
</evidence>
<reference evidence="5" key="1">
    <citation type="submission" date="2025-08" db="UniProtKB">
        <authorList>
            <consortium name="RefSeq"/>
        </authorList>
    </citation>
    <scope>IDENTIFICATION</scope>
    <source>
        <strain evidence="5">Airmid</strain>
    </source>
</reference>
<dbReference type="AlphaFoldDB" id="A0A6P6YKD8"/>
<feature type="compositionally biased region" description="Low complexity" evidence="2">
    <location>
        <begin position="27"/>
        <end position="38"/>
    </location>
</feature>